<dbReference type="InterPro" id="IPR010559">
    <property type="entry name" value="Sig_transdc_His_kin_internal"/>
</dbReference>
<keyword evidence="5" id="KW-1185">Reference proteome</keyword>
<keyword evidence="2" id="KW-0812">Transmembrane</keyword>
<dbReference type="InterPro" id="IPR003594">
    <property type="entry name" value="HATPase_dom"/>
</dbReference>
<feature type="transmembrane region" description="Helical" evidence="2">
    <location>
        <begin position="43"/>
        <end position="65"/>
    </location>
</feature>
<dbReference type="Pfam" id="PF02518">
    <property type="entry name" value="HATPase_c"/>
    <property type="match status" value="1"/>
</dbReference>
<keyword evidence="1" id="KW-0175">Coiled coil</keyword>
<dbReference type="PANTHER" id="PTHR34220:SF9">
    <property type="entry name" value="SIGNAL TRANSDUCTION HISTIDINE KINASE INTERNAL REGION DOMAIN-CONTAINING PROTEIN"/>
    <property type="match status" value="1"/>
</dbReference>
<dbReference type="Proteomes" id="UP000554837">
    <property type="component" value="Unassembled WGS sequence"/>
</dbReference>
<sequence>MTPDSLAPPWRQRHPRINELLNILAVGLVIGVLNWLIRGGRHFWGGMLYSQAITLCIAYGIALYNTGVSRWLLRRGGQSPALLKNWPGWTWALPGLVLMPLLGYTLGHGLVDWLLDRPQRNLWGGSLLQTLVTVGFIVLISAAVAYYFFTRESLAALKLAHEQAQRQAAEAQLQTLQAQLEPHMLFNTLAHLRVLIKLRPDDAQAMLDQLIAFLRATLQASRRESHPLSAEFERLRDYLALMQVRMGARLRPELDLPAELAALPVPPLLLQPLVENAIKHGLEPAVDGGRLRISARRRDQRLLLCVEDEGVGLGQAPASDGTGFGLTQIRERLQSLYGPRASLTLQALDPQGCRAELELPLK</sequence>
<feature type="transmembrane region" description="Helical" evidence="2">
    <location>
        <begin position="20"/>
        <end position="37"/>
    </location>
</feature>
<dbReference type="EMBL" id="JACHHO010000004">
    <property type="protein sequence ID" value="MBB5205423.1"/>
    <property type="molecule type" value="Genomic_DNA"/>
</dbReference>
<gene>
    <name evidence="4" type="ORF">HNQ51_002742</name>
</gene>
<feature type="domain" description="Histidine kinase" evidence="3">
    <location>
        <begin position="269"/>
        <end position="362"/>
    </location>
</feature>
<accession>A0A840S6V5</accession>
<dbReference type="Gene3D" id="3.30.565.10">
    <property type="entry name" value="Histidine kinase-like ATPase, C-terminal domain"/>
    <property type="match status" value="1"/>
</dbReference>
<keyword evidence="2" id="KW-0472">Membrane</keyword>
<proteinExistence type="predicted"/>
<feature type="transmembrane region" description="Helical" evidence="2">
    <location>
        <begin position="86"/>
        <end position="107"/>
    </location>
</feature>
<organism evidence="4 5">
    <name type="scientific">Inhella inkyongensis</name>
    <dbReference type="NCBI Taxonomy" id="392593"/>
    <lineage>
        <taxon>Bacteria</taxon>
        <taxon>Pseudomonadati</taxon>
        <taxon>Pseudomonadota</taxon>
        <taxon>Betaproteobacteria</taxon>
        <taxon>Burkholderiales</taxon>
        <taxon>Sphaerotilaceae</taxon>
        <taxon>Inhella</taxon>
    </lineage>
</organism>
<comment type="caution">
    <text evidence="4">The sequence shown here is derived from an EMBL/GenBank/DDBJ whole genome shotgun (WGS) entry which is preliminary data.</text>
</comment>
<feature type="transmembrane region" description="Helical" evidence="2">
    <location>
        <begin position="127"/>
        <end position="149"/>
    </location>
</feature>
<keyword evidence="2" id="KW-1133">Transmembrane helix</keyword>
<dbReference type="Pfam" id="PF06580">
    <property type="entry name" value="His_kinase"/>
    <property type="match status" value="1"/>
</dbReference>
<dbReference type="GO" id="GO:0016020">
    <property type="term" value="C:membrane"/>
    <property type="evidence" value="ECO:0007669"/>
    <property type="project" value="InterPro"/>
</dbReference>
<dbReference type="InterPro" id="IPR005467">
    <property type="entry name" value="His_kinase_dom"/>
</dbReference>
<dbReference type="PROSITE" id="PS50109">
    <property type="entry name" value="HIS_KIN"/>
    <property type="match status" value="1"/>
</dbReference>
<name>A0A840S6V5_9BURK</name>
<dbReference type="InterPro" id="IPR036890">
    <property type="entry name" value="HATPase_C_sf"/>
</dbReference>
<evidence type="ECO:0000256" key="1">
    <source>
        <dbReference type="SAM" id="Coils"/>
    </source>
</evidence>
<reference evidence="4 5" key="1">
    <citation type="submission" date="2020-08" db="EMBL/GenBank/DDBJ databases">
        <title>Genomic Encyclopedia of Type Strains, Phase IV (KMG-IV): sequencing the most valuable type-strain genomes for metagenomic binning, comparative biology and taxonomic classification.</title>
        <authorList>
            <person name="Goeker M."/>
        </authorList>
    </citation>
    <scope>NUCLEOTIDE SEQUENCE [LARGE SCALE GENOMIC DNA]</scope>
    <source>
        <strain evidence="4 5">DSM 23958</strain>
    </source>
</reference>
<feature type="coiled-coil region" evidence="1">
    <location>
        <begin position="154"/>
        <end position="181"/>
    </location>
</feature>
<dbReference type="SUPFAM" id="SSF55874">
    <property type="entry name" value="ATPase domain of HSP90 chaperone/DNA topoisomerase II/histidine kinase"/>
    <property type="match status" value="1"/>
</dbReference>
<dbReference type="AlphaFoldDB" id="A0A840S6V5"/>
<dbReference type="PANTHER" id="PTHR34220">
    <property type="entry name" value="SENSOR HISTIDINE KINASE YPDA"/>
    <property type="match status" value="1"/>
</dbReference>
<evidence type="ECO:0000259" key="3">
    <source>
        <dbReference type="PROSITE" id="PS50109"/>
    </source>
</evidence>
<dbReference type="SMART" id="SM00387">
    <property type="entry name" value="HATPase_c"/>
    <property type="match status" value="1"/>
</dbReference>
<dbReference type="RefSeq" id="WP_246071381.1">
    <property type="nucleotide sequence ID" value="NZ_CP040709.1"/>
</dbReference>
<evidence type="ECO:0000313" key="5">
    <source>
        <dbReference type="Proteomes" id="UP000554837"/>
    </source>
</evidence>
<evidence type="ECO:0000313" key="4">
    <source>
        <dbReference type="EMBL" id="MBB5205423.1"/>
    </source>
</evidence>
<dbReference type="GO" id="GO:0000155">
    <property type="term" value="F:phosphorelay sensor kinase activity"/>
    <property type="evidence" value="ECO:0007669"/>
    <property type="project" value="InterPro"/>
</dbReference>
<evidence type="ECO:0000256" key="2">
    <source>
        <dbReference type="SAM" id="Phobius"/>
    </source>
</evidence>
<dbReference type="InterPro" id="IPR050640">
    <property type="entry name" value="Bact_2-comp_sensor_kinase"/>
</dbReference>
<protein>
    <recommendedName>
        <fullName evidence="3">Histidine kinase domain-containing protein</fullName>
    </recommendedName>
</protein>